<evidence type="ECO:0000313" key="2">
    <source>
        <dbReference type="EMBL" id="KAK7754005.1"/>
    </source>
</evidence>
<feature type="region of interest" description="Disordered" evidence="1">
    <location>
        <begin position="1"/>
        <end position="43"/>
    </location>
</feature>
<keyword evidence="3" id="KW-1185">Reference proteome</keyword>
<reference evidence="2 3" key="1">
    <citation type="submission" date="2024-02" db="EMBL/GenBank/DDBJ databases">
        <title>De novo assembly and annotation of 12 fungi associated with fruit tree decline syndrome in Ontario, Canada.</title>
        <authorList>
            <person name="Sulman M."/>
            <person name="Ellouze W."/>
            <person name="Ilyukhin E."/>
        </authorList>
    </citation>
    <scope>NUCLEOTIDE SEQUENCE [LARGE SCALE GENOMIC DNA]</scope>
    <source>
        <strain evidence="2 3">M11/M66-122</strain>
    </source>
</reference>
<dbReference type="AlphaFoldDB" id="A0AAN9US01"/>
<dbReference type="PANTHER" id="PTHR39697">
    <property type="entry name" value="RICIN B LECTIN DOMAIN-CONTAINING PROTEIN-RELATED"/>
    <property type="match status" value="1"/>
</dbReference>
<evidence type="ECO:0000313" key="3">
    <source>
        <dbReference type="Proteomes" id="UP001320420"/>
    </source>
</evidence>
<evidence type="ECO:0000256" key="1">
    <source>
        <dbReference type="SAM" id="MobiDB-lite"/>
    </source>
</evidence>
<proteinExistence type="predicted"/>
<name>A0AAN9US01_9PEZI</name>
<accession>A0AAN9US01</accession>
<dbReference type="EMBL" id="JAKJXP020000024">
    <property type="protein sequence ID" value="KAK7754005.1"/>
    <property type="molecule type" value="Genomic_DNA"/>
</dbReference>
<protein>
    <submittedName>
        <fullName evidence="2">Uncharacterized protein</fullName>
    </submittedName>
</protein>
<dbReference type="PANTHER" id="PTHR39697:SF2">
    <property type="entry name" value="CYANOVIRIN-N DOMAIN-CONTAINING PROTEIN"/>
    <property type="match status" value="1"/>
</dbReference>
<organism evidence="2 3">
    <name type="scientific">Diatrype stigma</name>
    <dbReference type="NCBI Taxonomy" id="117547"/>
    <lineage>
        <taxon>Eukaryota</taxon>
        <taxon>Fungi</taxon>
        <taxon>Dikarya</taxon>
        <taxon>Ascomycota</taxon>
        <taxon>Pezizomycotina</taxon>
        <taxon>Sordariomycetes</taxon>
        <taxon>Xylariomycetidae</taxon>
        <taxon>Xylariales</taxon>
        <taxon>Diatrypaceae</taxon>
        <taxon>Diatrype</taxon>
    </lineage>
</organism>
<dbReference type="Proteomes" id="UP001320420">
    <property type="component" value="Unassembled WGS sequence"/>
</dbReference>
<sequence>MSRDWDYTTEGGANQHKPSPPPSTSTDYDYGPHTPTGTSVDDIYPGPTALVEVVPWPGSTFVIRERVTRRPRRAITLVMGGLQLKDWNCPGDQSSHWICEEKDGWLGFHSPVADKYIGHDNKRGFWAEARQHKDWEYFCARRHPEGGYVLLIKRSHTLSKMGVAHNGGKLVETTGEGAVWDFVKL</sequence>
<comment type="caution">
    <text evidence="2">The sequence shown here is derived from an EMBL/GenBank/DDBJ whole genome shotgun (WGS) entry which is preliminary data.</text>
</comment>
<gene>
    <name evidence="2" type="ORF">SLS62_004104</name>
</gene>